<accession>A0A4R2KJN4</accession>
<reference evidence="1 2" key="1">
    <citation type="submission" date="2019-03" db="EMBL/GenBank/DDBJ databases">
        <title>Genomic Encyclopedia of Type Strains, Phase IV (KMG-IV): sequencing the most valuable type-strain genomes for metagenomic binning, comparative biology and taxonomic classification.</title>
        <authorList>
            <person name="Goeker M."/>
        </authorList>
    </citation>
    <scope>NUCLEOTIDE SEQUENCE [LARGE SCALE GENOMIC DNA]</scope>
    <source>
        <strain evidence="1 2">DSM 23344</strain>
    </source>
</reference>
<dbReference type="RefSeq" id="WP_117319666.1">
    <property type="nucleotide sequence ID" value="NZ_QQSW01000033.1"/>
</dbReference>
<keyword evidence="2" id="KW-1185">Reference proteome</keyword>
<name>A0A4R2KJN4_9GAMM</name>
<evidence type="ECO:0000313" key="1">
    <source>
        <dbReference type="EMBL" id="TCO70218.1"/>
    </source>
</evidence>
<protein>
    <submittedName>
        <fullName evidence="1">Uncharacterized protein</fullName>
    </submittedName>
</protein>
<sequence>MAPKKAGGKSTATSGKTFVDFVRSIKFRKARKSSDTPDCESHFAQLESPVDVRRQRFTSEDYQLIRSAN</sequence>
<evidence type="ECO:0000313" key="2">
    <source>
        <dbReference type="Proteomes" id="UP000294980"/>
    </source>
</evidence>
<dbReference type="EMBL" id="SLWX01000027">
    <property type="protein sequence ID" value="TCO70218.1"/>
    <property type="molecule type" value="Genomic_DNA"/>
</dbReference>
<dbReference type="AlphaFoldDB" id="A0A4R2KJN4"/>
<proteinExistence type="predicted"/>
<comment type="caution">
    <text evidence="1">The sequence shown here is derived from an EMBL/GenBank/DDBJ whole genome shotgun (WGS) entry which is preliminary data.</text>
</comment>
<organism evidence="1 2">
    <name type="scientific">Chromatocurvus halotolerans</name>
    <dbReference type="NCBI Taxonomy" id="1132028"/>
    <lineage>
        <taxon>Bacteria</taxon>
        <taxon>Pseudomonadati</taxon>
        <taxon>Pseudomonadota</taxon>
        <taxon>Gammaproteobacteria</taxon>
        <taxon>Cellvibrionales</taxon>
        <taxon>Halieaceae</taxon>
        <taxon>Chromatocurvus</taxon>
    </lineage>
</organism>
<gene>
    <name evidence="1" type="ORF">EV688_1273</name>
</gene>
<dbReference type="Proteomes" id="UP000294980">
    <property type="component" value="Unassembled WGS sequence"/>
</dbReference>